<dbReference type="AlphaFoldDB" id="A0AAV5TBB8"/>
<evidence type="ECO:0000256" key="2">
    <source>
        <dbReference type="ARBA" id="ARBA00022676"/>
    </source>
</evidence>
<dbReference type="InterPro" id="IPR003406">
    <property type="entry name" value="Glyco_trans_14"/>
</dbReference>
<feature type="region of interest" description="Disordered" evidence="6">
    <location>
        <begin position="413"/>
        <end position="435"/>
    </location>
</feature>
<dbReference type="Proteomes" id="UP001432027">
    <property type="component" value="Unassembled WGS sequence"/>
</dbReference>
<evidence type="ECO:0000313" key="7">
    <source>
        <dbReference type="EMBL" id="GMS92855.1"/>
    </source>
</evidence>
<dbReference type="Pfam" id="PF02485">
    <property type="entry name" value="Branch"/>
    <property type="match status" value="1"/>
</dbReference>
<evidence type="ECO:0000256" key="6">
    <source>
        <dbReference type="SAM" id="MobiDB-lite"/>
    </source>
</evidence>
<keyword evidence="8" id="KW-1185">Reference proteome</keyword>
<name>A0AAV5TBB8_9BILA</name>
<dbReference type="EMBL" id="BTSX01000004">
    <property type="protein sequence ID" value="GMS92855.1"/>
    <property type="molecule type" value="Genomic_DNA"/>
</dbReference>
<keyword evidence="2" id="KW-0328">Glycosyltransferase</keyword>
<sequence length="435" mass="49873">FPDISLTSHKYLQSFDDGSSKQLSEYFPHQIDCDRVFSGDVNYTKNLSCESIQVTFNHNSTKYNEVQARFASAPSFYEPYTMAYAKIVYKDYQFLEQQMWNTYTRRSWYCFSIDLKASENFRSKIINLEECLPNVITGVSRKISGNGLNQNYAHLDCMRILESKKFEYVFLLQNHDILTRTHKEFARILSSLEGSTVVDKYPCPSDRCLKSYPTNLGQLELCPTSFTEQELSSCEAGKIRYMKGGMQALLPKAASDSIVNVINATIFIDMYTKRFGGDETFFPSITTTEALKIPGRYTAKCGYPRHLRYVIWWKKSKCASGNMRNGVCVFGLEDIPTLKTVPQFLMNKMMPSFDYGVIQCFNELLLKRNLGIEPSYDDVETFASGDYARFQRELRQPNFDPDKFVCNSRLSSTTTAKPTVRTTRQTTTTSPSKTS</sequence>
<comment type="subcellular location">
    <subcellularLocation>
        <location evidence="1">Membrane</location>
        <topology evidence="1">Single-pass type II membrane protein</topology>
    </subcellularLocation>
</comment>
<dbReference type="PANTHER" id="PTHR46671:SF7">
    <property type="entry name" value="CORE-2_I-BRANCHING ENZYME"/>
    <property type="match status" value="1"/>
</dbReference>
<protein>
    <recommendedName>
        <fullName evidence="9">Glycosyltransferase family 92 protein</fullName>
    </recommendedName>
</protein>
<keyword evidence="5" id="KW-0325">Glycoprotein</keyword>
<feature type="non-terminal residue" evidence="7">
    <location>
        <position position="435"/>
    </location>
</feature>
<reference evidence="7" key="1">
    <citation type="submission" date="2023-10" db="EMBL/GenBank/DDBJ databases">
        <title>Genome assembly of Pristionchus species.</title>
        <authorList>
            <person name="Yoshida K."/>
            <person name="Sommer R.J."/>
        </authorList>
    </citation>
    <scope>NUCLEOTIDE SEQUENCE</scope>
    <source>
        <strain evidence="7">RS0144</strain>
    </source>
</reference>
<dbReference type="PANTHER" id="PTHR46671">
    <property type="entry name" value="PROTEIN CBG11221"/>
    <property type="match status" value="1"/>
</dbReference>
<proteinExistence type="predicted"/>
<keyword evidence="4" id="KW-0472">Membrane</keyword>
<evidence type="ECO:0000256" key="3">
    <source>
        <dbReference type="ARBA" id="ARBA00022679"/>
    </source>
</evidence>
<evidence type="ECO:0000313" key="8">
    <source>
        <dbReference type="Proteomes" id="UP001432027"/>
    </source>
</evidence>
<gene>
    <name evidence="7" type="ORF">PENTCL1PPCAC_15030</name>
</gene>
<evidence type="ECO:0000256" key="5">
    <source>
        <dbReference type="ARBA" id="ARBA00023180"/>
    </source>
</evidence>
<evidence type="ECO:0008006" key="9">
    <source>
        <dbReference type="Google" id="ProtNLM"/>
    </source>
</evidence>
<dbReference type="GO" id="GO:0016020">
    <property type="term" value="C:membrane"/>
    <property type="evidence" value="ECO:0007669"/>
    <property type="project" value="UniProtKB-SubCell"/>
</dbReference>
<organism evidence="7 8">
    <name type="scientific">Pristionchus entomophagus</name>
    <dbReference type="NCBI Taxonomy" id="358040"/>
    <lineage>
        <taxon>Eukaryota</taxon>
        <taxon>Metazoa</taxon>
        <taxon>Ecdysozoa</taxon>
        <taxon>Nematoda</taxon>
        <taxon>Chromadorea</taxon>
        <taxon>Rhabditida</taxon>
        <taxon>Rhabditina</taxon>
        <taxon>Diplogasteromorpha</taxon>
        <taxon>Diplogasteroidea</taxon>
        <taxon>Neodiplogasteridae</taxon>
        <taxon>Pristionchus</taxon>
    </lineage>
</organism>
<evidence type="ECO:0000256" key="4">
    <source>
        <dbReference type="ARBA" id="ARBA00023136"/>
    </source>
</evidence>
<accession>A0AAV5TBB8</accession>
<comment type="caution">
    <text evidence="7">The sequence shown here is derived from an EMBL/GenBank/DDBJ whole genome shotgun (WGS) entry which is preliminary data.</text>
</comment>
<dbReference type="GO" id="GO:0016757">
    <property type="term" value="F:glycosyltransferase activity"/>
    <property type="evidence" value="ECO:0007669"/>
    <property type="project" value="UniProtKB-KW"/>
</dbReference>
<evidence type="ECO:0000256" key="1">
    <source>
        <dbReference type="ARBA" id="ARBA00004606"/>
    </source>
</evidence>
<keyword evidence="3" id="KW-0808">Transferase</keyword>
<feature type="non-terminal residue" evidence="7">
    <location>
        <position position="1"/>
    </location>
</feature>